<dbReference type="GO" id="GO:0005737">
    <property type="term" value="C:cytoplasm"/>
    <property type="evidence" value="ECO:0007669"/>
    <property type="project" value="TreeGrafter"/>
</dbReference>
<dbReference type="SUPFAM" id="SSF46894">
    <property type="entry name" value="C-terminal effector domain of the bipartite response regulators"/>
    <property type="match status" value="1"/>
</dbReference>
<dbReference type="InterPro" id="IPR036388">
    <property type="entry name" value="WH-like_DNA-bd_sf"/>
</dbReference>
<dbReference type="RefSeq" id="WP_307356687.1">
    <property type="nucleotide sequence ID" value="NZ_JAUSTB010000001.1"/>
</dbReference>
<comment type="caution">
    <text evidence="4">The sequence shown here is derived from an EMBL/GenBank/DDBJ whole genome shotgun (WGS) entry which is preliminary data.</text>
</comment>
<dbReference type="Gene3D" id="3.40.50.300">
    <property type="entry name" value="P-loop containing nucleotide triphosphate hydrolases"/>
    <property type="match status" value="1"/>
</dbReference>
<name>A0AAJ1SPL1_9MICC</name>
<dbReference type="PROSITE" id="PS00622">
    <property type="entry name" value="HTH_LUXR_1"/>
    <property type="match status" value="1"/>
</dbReference>
<gene>
    <name evidence="4" type="ORF">J2T23_000408</name>
</gene>
<keyword evidence="4" id="KW-0238">DNA-binding</keyword>
<evidence type="ECO:0000256" key="1">
    <source>
        <dbReference type="ARBA" id="ARBA00022741"/>
    </source>
</evidence>
<dbReference type="CDD" id="cd06170">
    <property type="entry name" value="LuxR_C_like"/>
    <property type="match status" value="1"/>
</dbReference>
<dbReference type="Gene3D" id="1.10.10.10">
    <property type="entry name" value="Winged helix-like DNA-binding domain superfamily/Winged helix DNA-binding domain"/>
    <property type="match status" value="1"/>
</dbReference>
<dbReference type="SUPFAM" id="SSF52540">
    <property type="entry name" value="P-loop containing nucleoside triphosphate hydrolases"/>
    <property type="match status" value="1"/>
</dbReference>
<dbReference type="GO" id="GO:0006355">
    <property type="term" value="P:regulation of DNA-templated transcription"/>
    <property type="evidence" value="ECO:0007669"/>
    <property type="project" value="InterPro"/>
</dbReference>
<dbReference type="GO" id="GO:0005524">
    <property type="term" value="F:ATP binding"/>
    <property type="evidence" value="ECO:0007669"/>
    <property type="project" value="UniProtKB-KW"/>
</dbReference>
<dbReference type="InterPro" id="IPR000792">
    <property type="entry name" value="Tscrpt_reg_LuxR_C"/>
</dbReference>
<dbReference type="AlphaFoldDB" id="A0AAJ1SPL1"/>
<dbReference type="Proteomes" id="UP001239267">
    <property type="component" value="Unassembled WGS sequence"/>
</dbReference>
<evidence type="ECO:0000256" key="2">
    <source>
        <dbReference type="ARBA" id="ARBA00022840"/>
    </source>
</evidence>
<keyword evidence="5" id="KW-1185">Reference proteome</keyword>
<keyword evidence="2" id="KW-0067">ATP-binding</keyword>
<dbReference type="InterPro" id="IPR027417">
    <property type="entry name" value="P-loop_NTPase"/>
</dbReference>
<evidence type="ECO:0000313" key="4">
    <source>
        <dbReference type="EMBL" id="MDQ0144534.1"/>
    </source>
</evidence>
<dbReference type="EMBL" id="JAUSTB010000001">
    <property type="protein sequence ID" value="MDQ0144534.1"/>
    <property type="molecule type" value="Genomic_DNA"/>
</dbReference>
<keyword evidence="1" id="KW-0547">Nucleotide-binding</keyword>
<evidence type="ECO:0000259" key="3">
    <source>
        <dbReference type="PROSITE" id="PS50043"/>
    </source>
</evidence>
<feature type="domain" description="HTH luxR-type" evidence="3">
    <location>
        <begin position="899"/>
        <end position="964"/>
    </location>
</feature>
<dbReference type="PRINTS" id="PR00038">
    <property type="entry name" value="HTHLUXR"/>
</dbReference>
<organism evidence="4 5">
    <name type="scientific">Pseudarthrobacter niigatensis</name>
    <dbReference type="NCBI Taxonomy" id="369935"/>
    <lineage>
        <taxon>Bacteria</taxon>
        <taxon>Bacillati</taxon>
        <taxon>Actinomycetota</taxon>
        <taxon>Actinomycetes</taxon>
        <taxon>Micrococcales</taxon>
        <taxon>Micrococcaceae</taxon>
        <taxon>Pseudarthrobacter</taxon>
    </lineage>
</organism>
<protein>
    <submittedName>
        <fullName evidence="4">DNA-binding CsgD family transcriptional regulator/tetratricopeptide (TPR) repeat protein</fullName>
    </submittedName>
</protein>
<dbReference type="GO" id="GO:0003677">
    <property type="term" value="F:DNA binding"/>
    <property type="evidence" value="ECO:0007669"/>
    <property type="project" value="UniProtKB-KW"/>
</dbReference>
<proteinExistence type="predicted"/>
<dbReference type="Pfam" id="PF13191">
    <property type="entry name" value="AAA_16"/>
    <property type="match status" value="1"/>
</dbReference>
<dbReference type="PANTHER" id="PTHR16305:SF35">
    <property type="entry name" value="TRANSCRIPTIONAL ACTIVATOR DOMAIN"/>
    <property type="match status" value="1"/>
</dbReference>
<sequence length="969" mass="102437">MVAGKNTGGPSLVGRDLELAALTDMMDAVRSGTAQTAVVSGDAGVGKTALVQAACAAAGPGDVILRGAALPLGDVTVPYLGLRSALRSAPSYTPAVPLSAAMDGGYAGNVPLLVDDWLTSASATTPVFLVIDDLHWVDQDTLDVLMYLAGGPSERRLGIICTLRAGELGESHPLQTWLADVRRLSQVRMLDLGPLDRPATESQIAGILGAPPPQSLVTDVFGRTAGNPYFTALLVGGLPAGAAELPQGLHGDLRQAVLRSWRGLPQGARNLTRLLAVAGRAVTEHELAAVATCDKLQDSTRVPLFLQAASARGILDLGPNGTYWFHHPLIAEVLELDVSADERKIRHAAFASMYELQASTDPDPQLPAVIADHYYFAGNSPAAYRWALAAGDPLTASGSAAERLRMLQRAASLHHQVSGEERAQRELWDRIRATAQTTGAFAAELEAVDALLAGMDLSAEPLAAAELLIRRTHLRYSTGQEFYAMDGVTEAVRLSGAAPESWQHAFALAEFSYACQWNGLPGGPAAAASSLESARRAGHPRALSYALTASAMVAVRADLPDRAAQLARHGAAEALKAHDFWGYVHAISWLGNAQEAWTSALYADLMHAGRLELAACGGPHTYVAKLAADEAASHLVVGNWRATQEALRIAISLDPGPMGDVSGRLTAARLALLQGRGAEAAAHLARAEEINTDSGAFVNLSFAAVRAQVESAVGHFRMSYESALAGAMRPGPPPTMCEWLLPLAARALADLAQQARDTGFPPDGFVAEARQLKERFPSGLFESGSHTDLYRRQTTAFSLLYEAELGRVRGIPGIGGSWVLAADAFNAGNLPWEEAYCCRRAAEAMLLQGQSGRHRAPALLRRGLALARELRSAPEQEALERLAVHAHIAADPLPAVGVKRAHLPGLTPREQVILEFVVAGKTYSEIASALVISEKTVSSHISNMLRKTGAGNRVDLARLAGLDAVTPGN</sequence>
<dbReference type="InterPro" id="IPR016032">
    <property type="entry name" value="Sig_transdc_resp-reg_C-effctor"/>
</dbReference>
<dbReference type="SMART" id="SM00421">
    <property type="entry name" value="HTH_LUXR"/>
    <property type="match status" value="1"/>
</dbReference>
<dbReference type="InterPro" id="IPR041664">
    <property type="entry name" value="AAA_16"/>
</dbReference>
<reference evidence="4 5" key="1">
    <citation type="submission" date="2023-07" db="EMBL/GenBank/DDBJ databases">
        <title>Sorghum-associated microbial communities from plants grown in Nebraska, USA.</title>
        <authorList>
            <person name="Schachtman D."/>
        </authorList>
    </citation>
    <scope>NUCLEOTIDE SEQUENCE [LARGE SCALE GENOMIC DNA]</scope>
    <source>
        <strain evidence="4 5">DS1001</strain>
    </source>
</reference>
<dbReference type="PROSITE" id="PS50043">
    <property type="entry name" value="HTH_LUXR_2"/>
    <property type="match status" value="1"/>
</dbReference>
<accession>A0AAJ1SPL1</accession>
<evidence type="ECO:0000313" key="5">
    <source>
        <dbReference type="Proteomes" id="UP001239267"/>
    </source>
</evidence>
<dbReference type="GO" id="GO:0004016">
    <property type="term" value="F:adenylate cyclase activity"/>
    <property type="evidence" value="ECO:0007669"/>
    <property type="project" value="TreeGrafter"/>
</dbReference>
<dbReference type="Pfam" id="PF00196">
    <property type="entry name" value="GerE"/>
    <property type="match status" value="1"/>
</dbReference>
<dbReference type="PANTHER" id="PTHR16305">
    <property type="entry name" value="TESTICULAR SOLUBLE ADENYLYL CYCLASE"/>
    <property type="match status" value="1"/>
</dbReference>